<dbReference type="OrthoDB" id="5892435at2759"/>
<sequence length="532" mass="58275">MGIQTLFGCILIVGLNIGIVLATVCPHTRTNTLSSHESNSDSQATRECSAFPILDCYATTTPASTTSASVTSPSASSDSIVAASSPVPANVTIIYNSSVTQAAASNSSCPCLLVTELRRIKFLVLTFAQQQIFEVCIQQIEVELLDVTLTFTMKLIKSAFHLKDCFDKNPDIEKACSCQKITGWGRLFEFCQAGQSFGADYMKTAFTGLDSWGNCSLTKAMENATANDACGANTTVIAKPYIEWHKRLCAKLDDDWPIERKFAHISLMFKYYININAPPAVLAALMNAPISGFGTVQLFVSYCDMFVSFSSIGNALLGGTADTCPTIQSLNSSINSNATAQQYNSSVISECNNYLSNCYSYLKIESDSGRRLKFFSAQFSFLSSVAHELLYQITIVGTNYQCQFYKLITASHFSTNNNVTFYNNTVPQDYAHCFKPDKNNNTEILIALTYDFRPQLTSIQNSSFNTYYNSIKNCVFNNNDYNVAYSCSIPYLKNCFSTVPSVRAILTSTLLWTVIPPPSNNMGTIGGACGCS</sequence>
<reference evidence="2" key="1">
    <citation type="journal article" date="2020" name="Ecol. Evol.">
        <title>Genome structure and content of the rice root-knot nematode (Meloidogyne graminicola).</title>
        <authorList>
            <person name="Phan N.T."/>
            <person name="Danchin E.G.J."/>
            <person name="Klopp C."/>
            <person name="Perfus-Barbeoch L."/>
            <person name="Kozlowski D.K."/>
            <person name="Koutsovoulos G.D."/>
            <person name="Lopez-Roques C."/>
            <person name="Bouchez O."/>
            <person name="Zahm M."/>
            <person name="Besnard G."/>
            <person name="Bellafiore S."/>
        </authorList>
    </citation>
    <scope>NUCLEOTIDE SEQUENCE</scope>
    <source>
        <strain evidence="2">VN-18</strain>
    </source>
</reference>
<keyword evidence="3" id="KW-1185">Reference proteome</keyword>
<dbReference type="EMBL" id="JABEBT010000072">
    <property type="protein sequence ID" value="KAF7633639.1"/>
    <property type="molecule type" value="Genomic_DNA"/>
</dbReference>
<gene>
    <name evidence="2" type="ORF">Mgra_00006948</name>
</gene>
<name>A0A8S9ZK48_9BILA</name>
<proteinExistence type="predicted"/>
<evidence type="ECO:0000313" key="2">
    <source>
        <dbReference type="EMBL" id="KAF7633639.1"/>
    </source>
</evidence>
<feature type="chain" id="PRO_5035905164" evidence="1">
    <location>
        <begin position="23"/>
        <end position="532"/>
    </location>
</feature>
<dbReference type="Proteomes" id="UP000605970">
    <property type="component" value="Unassembled WGS sequence"/>
</dbReference>
<comment type="caution">
    <text evidence="2">The sequence shown here is derived from an EMBL/GenBank/DDBJ whole genome shotgun (WGS) entry which is preliminary data.</text>
</comment>
<keyword evidence="1" id="KW-0732">Signal</keyword>
<organism evidence="2 3">
    <name type="scientific">Meloidogyne graminicola</name>
    <dbReference type="NCBI Taxonomy" id="189291"/>
    <lineage>
        <taxon>Eukaryota</taxon>
        <taxon>Metazoa</taxon>
        <taxon>Ecdysozoa</taxon>
        <taxon>Nematoda</taxon>
        <taxon>Chromadorea</taxon>
        <taxon>Rhabditida</taxon>
        <taxon>Tylenchina</taxon>
        <taxon>Tylenchomorpha</taxon>
        <taxon>Tylenchoidea</taxon>
        <taxon>Meloidogynidae</taxon>
        <taxon>Meloidogyninae</taxon>
        <taxon>Meloidogyne</taxon>
    </lineage>
</organism>
<protein>
    <submittedName>
        <fullName evidence="2">Uncharacterized protein</fullName>
    </submittedName>
</protein>
<feature type="signal peptide" evidence="1">
    <location>
        <begin position="1"/>
        <end position="22"/>
    </location>
</feature>
<accession>A0A8S9ZK48</accession>
<evidence type="ECO:0000313" key="3">
    <source>
        <dbReference type="Proteomes" id="UP000605970"/>
    </source>
</evidence>
<evidence type="ECO:0000256" key="1">
    <source>
        <dbReference type="SAM" id="SignalP"/>
    </source>
</evidence>
<dbReference type="AlphaFoldDB" id="A0A8S9ZK48"/>